<dbReference type="EMBL" id="JH651384">
    <property type="protein sequence ID" value="EIJ33342.1"/>
    <property type="molecule type" value="Genomic_DNA"/>
</dbReference>
<protein>
    <submittedName>
        <fullName evidence="1">Uncharacterized protein</fullName>
    </submittedName>
</protein>
<gene>
    <name evidence="1" type="ORF">Thini_0705</name>
</gene>
<dbReference type="AlphaFoldDB" id="A0A656HB66"/>
<keyword evidence="2" id="KW-1185">Reference proteome</keyword>
<evidence type="ECO:0000313" key="1">
    <source>
        <dbReference type="EMBL" id="EIJ33342.1"/>
    </source>
</evidence>
<dbReference type="Proteomes" id="UP000005317">
    <property type="component" value="Unassembled WGS sequence"/>
</dbReference>
<name>A0A656HB66_THINJ</name>
<dbReference type="RefSeq" id="WP_002707296.1">
    <property type="nucleotide sequence ID" value="NZ_JH651384.1"/>
</dbReference>
<accession>A0A656HB66</accession>
<organism evidence="1 2">
    <name type="scientific">Thiothrix nivea (strain ATCC 35100 / DSM 5205 / JP2)</name>
    <dbReference type="NCBI Taxonomy" id="870187"/>
    <lineage>
        <taxon>Bacteria</taxon>
        <taxon>Pseudomonadati</taxon>
        <taxon>Pseudomonadota</taxon>
        <taxon>Gammaproteobacteria</taxon>
        <taxon>Thiotrichales</taxon>
        <taxon>Thiotrichaceae</taxon>
        <taxon>Thiothrix</taxon>
    </lineage>
</organism>
<proteinExistence type="predicted"/>
<reference evidence="2" key="1">
    <citation type="journal article" date="2011" name="Stand. Genomic Sci.">
        <title>Genome sequence of the filamentous, gliding Thiothrix nivea neotype strain (JP2(T)).</title>
        <authorList>
            <person name="Lapidus A."/>
            <person name="Nolan M."/>
            <person name="Lucas S."/>
            <person name="Glavina Del Rio T."/>
            <person name="Tice H."/>
            <person name="Cheng J.F."/>
            <person name="Tapia R."/>
            <person name="Han C."/>
            <person name="Goodwin L."/>
            <person name="Pitluck S."/>
            <person name="Liolios K."/>
            <person name="Pagani I."/>
            <person name="Ivanova N."/>
            <person name="Huntemann M."/>
            <person name="Mavromatis K."/>
            <person name="Mikhailova N."/>
            <person name="Pati A."/>
            <person name="Chen A."/>
            <person name="Palaniappan K."/>
            <person name="Land M."/>
            <person name="Brambilla E.M."/>
            <person name="Rohde M."/>
            <person name="Abt B."/>
            <person name="Verbarg S."/>
            <person name="Goker M."/>
            <person name="Bristow J."/>
            <person name="Eisen J.A."/>
            <person name="Markowitz V."/>
            <person name="Hugenholtz P."/>
            <person name="Kyrpides N.C."/>
            <person name="Klenk H.P."/>
            <person name="Woyke T."/>
        </authorList>
    </citation>
    <scope>NUCLEOTIDE SEQUENCE [LARGE SCALE GENOMIC DNA]</scope>
    <source>
        <strain evidence="2">ATCC 35100 / DSM 5205 / JP2</strain>
    </source>
</reference>
<evidence type="ECO:0000313" key="2">
    <source>
        <dbReference type="Proteomes" id="UP000005317"/>
    </source>
</evidence>
<sequence>MSFWKNNAYPGDQIDRKVRETANSLVSGKSAQAVAIVVIDNDGFAHANIAMRGVGVGMTAQAKHLRRQLAERMNEFQDSLL</sequence>